<dbReference type="PANTHER" id="PTHR13087">
    <property type="entry name" value="NF-KAPPA B ACTIVATING PROTEIN"/>
    <property type="match status" value="1"/>
</dbReference>
<evidence type="ECO:0000256" key="1">
    <source>
        <dbReference type="ARBA" id="ARBA00009313"/>
    </source>
</evidence>
<reference evidence="4" key="1">
    <citation type="submission" date="2021-10" db="EMBL/GenBank/DDBJ databases">
        <title>Tropical sea cucumber genome reveals ecological adaptation and Cuvierian tubules defense mechanism.</title>
        <authorList>
            <person name="Chen T."/>
        </authorList>
    </citation>
    <scope>NUCLEOTIDE SEQUENCE</scope>
    <source>
        <strain evidence="4">Nanhai2018</strain>
        <tissue evidence="4">Muscle</tissue>
    </source>
</reference>
<feature type="compositionally biased region" description="Low complexity" evidence="2">
    <location>
        <begin position="117"/>
        <end position="127"/>
    </location>
</feature>
<gene>
    <name evidence="4" type="ORF">HOLleu_26873</name>
</gene>
<evidence type="ECO:0000313" key="5">
    <source>
        <dbReference type="Proteomes" id="UP001152320"/>
    </source>
</evidence>
<feature type="domain" description="NF-kappa-B-activating protein C-terminal" evidence="3">
    <location>
        <begin position="341"/>
        <end position="439"/>
    </location>
</feature>
<dbReference type="InterPro" id="IPR009269">
    <property type="entry name" value="NKAP_C"/>
</dbReference>
<dbReference type="GO" id="GO:0010468">
    <property type="term" value="P:regulation of gene expression"/>
    <property type="evidence" value="ECO:0007669"/>
    <property type="project" value="TreeGrafter"/>
</dbReference>
<sequence length="445" mass="51458">MKIKWMKMEKGTVSGGIDCQRNFSSSTSDNRNILKKYIVPPLSIMVRGRTESDSQSRSRSPVSRNRSRSRSPVDRHSKVHKSKHRSTRRSRTPSPKRHKVRRRSRSRDRKRSRSRSKSSNSSSSSRSDSPRRGEKRQRKRSTSRERLRPERQHNGSGHQRDWDMKYRDDIRANGAQRRNFQSDGGRFSEAYQEQQEKFYEIRRSERSKVASIGVPEVWAASPIKPEEDSDENSEKEEADKSKASSAESTDSEEERRKKKKKKKAKRREEKKKKKSRKKKSSKKSKKRKKEASSSSESESEESSDENIEKEWVEACAAKRDEDSVIGPLPITSLSGTSGLMDYGKALLPGEGAAMAAYVNEGKRIPRRGEIGLTSEEIESYEEMGYVMSGSRHRRMEAVRLRKENQIYSADEKRALATFSKEERVKRESVILSDFRELVRKKTKDK</sequence>
<feature type="region of interest" description="Disordered" evidence="2">
    <location>
        <begin position="46"/>
        <end position="314"/>
    </location>
</feature>
<dbReference type="AlphaFoldDB" id="A0A9Q1BPX3"/>
<keyword evidence="5" id="KW-1185">Reference proteome</keyword>
<protein>
    <submittedName>
        <fullName evidence="4">NKAP-like protein</fullName>
    </submittedName>
</protein>
<dbReference type="PANTHER" id="PTHR13087:SF0">
    <property type="entry name" value="NFKB ACTIVATING PROTEIN LIKE"/>
    <property type="match status" value="1"/>
</dbReference>
<feature type="compositionally biased region" description="Basic and acidic residues" evidence="2">
    <location>
        <begin position="194"/>
        <end position="208"/>
    </location>
</feature>
<dbReference type="Proteomes" id="UP001152320">
    <property type="component" value="Chromosome 13"/>
</dbReference>
<dbReference type="Pfam" id="PF06047">
    <property type="entry name" value="Nkap_C"/>
    <property type="match status" value="1"/>
</dbReference>
<evidence type="ECO:0000256" key="2">
    <source>
        <dbReference type="SAM" id="MobiDB-lite"/>
    </source>
</evidence>
<feature type="compositionally biased region" description="Basic and acidic residues" evidence="2">
    <location>
        <begin position="142"/>
        <end position="171"/>
    </location>
</feature>
<dbReference type="GO" id="GO:0003682">
    <property type="term" value="F:chromatin binding"/>
    <property type="evidence" value="ECO:0007669"/>
    <property type="project" value="InterPro"/>
</dbReference>
<comment type="similarity">
    <text evidence="1">Belongs to the NKAP family.</text>
</comment>
<name>A0A9Q1BPX3_HOLLE</name>
<dbReference type="OrthoDB" id="273141at2759"/>
<dbReference type="InterPro" id="IPR040466">
    <property type="entry name" value="NKAP"/>
</dbReference>
<proteinExistence type="inferred from homology"/>
<dbReference type="GO" id="GO:0005634">
    <property type="term" value="C:nucleus"/>
    <property type="evidence" value="ECO:0007669"/>
    <property type="project" value="TreeGrafter"/>
</dbReference>
<comment type="caution">
    <text evidence="4">The sequence shown here is derived from an EMBL/GenBank/DDBJ whole genome shotgun (WGS) entry which is preliminary data.</text>
</comment>
<dbReference type="EMBL" id="JAIZAY010000013">
    <property type="protein sequence ID" value="KAJ8030440.1"/>
    <property type="molecule type" value="Genomic_DNA"/>
</dbReference>
<accession>A0A9Q1BPX3</accession>
<evidence type="ECO:0000313" key="4">
    <source>
        <dbReference type="EMBL" id="KAJ8030440.1"/>
    </source>
</evidence>
<feature type="compositionally biased region" description="Basic residues" evidence="2">
    <location>
        <begin position="77"/>
        <end position="116"/>
    </location>
</feature>
<feature type="compositionally biased region" description="Basic residues" evidence="2">
    <location>
        <begin position="256"/>
        <end position="289"/>
    </location>
</feature>
<evidence type="ECO:0000259" key="3">
    <source>
        <dbReference type="Pfam" id="PF06047"/>
    </source>
</evidence>
<organism evidence="4 5">
    <name type="scientific">Holothuria leucospilota</name>
    <name type="common">Black long sea cucumber</name>
    <name type="synonym">Mertensiothuria leucospilota</name>
    <dbReference type="NCBI Taxonomy" id="206669"/>
    <lineage>
        <taxon>Eukaryota</taxon>
        <taxon>Metazoa</taxon>
        <taxon>Echinodermata</taxon>
        <taxon>Eleutherozoa</taxon>
        <taxon>Echinozoa</taxon>
        <taxon>Holothuroidea</taxon>
        <taxon>Aspidochirotacea</taxon>
        <taxon>Aspidochirotida</taxon>
        <taxon>Holothuriidae</taxon>
        <taxon>Holothuria</taxon>
    </lineage>
</organism>